<feature type="transmembrane region" description="Helical" evidence="1">
    <location>
        <begin position="207"/>
        <end position="225"/>
    </location>
</feature>
<evidence type="ECO:0000313" key="3">
    <source>
        <dbReference type="EMBL" id="KZP20642.1"/>
    </source>
</evidence>
<feature type="transmembrane region" description="Helical" evidence="1">
    <location>
        <begin position="163"/>
        <end position="186"/>
    </location>
</feature>
<organism evidence="3">
    <name type="scientific">Athelia psychrophila</name>
    <dbReference type="NCBI Taxonomy" id="1759441"/>
    <lineage>
        <taxon>Eukaryota</taxon>
        <taxon>Fungi</taxon>
        <taxon>Dikarya</taxon>
        <taxon>Basidiomycota</taxon>
        <taxon>Agaricomycotina</taxon>
        <taxon>Agaricomycetes</taxon>
        <taxon>Agaricomycetidae</taxon>
        <taxon>Atheliales</taxon>
        <taxon>Atheliaceae</taxon>
        <taxon>Athelia</taxon>
    </lineage>
</organism>
<reference evidence="3" key="1">
    <citation type="journal article" date="2016" name="Mol. Biol. Evol.">
        <title>Comparative Genomics of Early-Diverging Mushroom-Forming Fungi Provides Insights into the Origins of Lignocellulose Decay Capabilities.</title>
        <authorList>
            <person name="Nagy L.G."/>
            <person name="Riley R."/>
            <person name="Tritt A."/>
            <person name="Adam C."/>
            <person name="Daum C."/>
            <person name="Floudas D."/>
            <person name="Sun H."/>
            <person name="Yadav J.S."/>
            <person name="Pangilinan J."/>
            <person name="Larsson K.H."/>
            <person name="Matsuura K."/>
            <person name="Barry K."/>
            <person name="Labutti K."/>
            <person name="Kuo R."/>
            <person name="Ohm R.A."/>
            <person name="Bhattacharya S.S."/>
            <person name="Shirouzu T."/>
            <person name="Yoshinaga Y."/>
            <person name="Martin F.M."/>
            <person name="Grigoriev I.V."/>
            <person name="Hibbett D.S."/>
        </authorList>
    </citation>
    <scope>NUCLEOTIDE SEQUENCE [LARGE SCALE GENOMIC DNA]</scope>
    <source>
        <strain evidence="3">CBS 109695</strain>
    </source>
</reference>
<keyword evidence="1" id="KW-1133">Transmembrane helix</keyword>
<name>A0A166J9W2_9AGAM</name>
<accession>A0A166J9W2</accession>
<dbReference type="InterPro" id="IPR045340">
    <property type="entry name" value="DUF6533"/>
</dbReference>
<feature type="domain" description="DUF6533" evidence="2">
    <location>
        <begin position="36"/>
        <end position="74"/>
    </location>
</feature>
<keyword evidence="1" id="KW-0472">Membrane</keyword>
<dbReference type="OrthoDB" id="2679643at2759"/>
<sequence>MLMYPSQDEVAAAAPVEETSLAVLLPTLLGSETARYVGIVAFVVLVYDHLLTLDEEIKYFWTGKWTMSRLFYFLFCKGSLRMLFTLTVICMLVAEAVLVLRIWYLYRHSPMARLLVILCFCGSVAASFTLLYYTAQYLNPVTLVIPGVTLHYVGCMTPPPPKIWALFIPALVLHTILYLFTAYRGVRNRSVVAEAAPIMSRLLRDGGMLYVIVLVSVGFATVGSAVDDPTIRLPIIYSNIMLSLTSTVVSRIMLSIRSLAAELTSNPSSVLLNNTELSRVQWRKGNHAGDILVDMGTRRDHDQKPEAVGIGMQVRYERTYEYDLESVRARPSI</sequence>
<evidence type="ECO:0000256" key="1">
    <source>
        <dbReference type="SAM" id="Phobius"/>
    </source>
</evidence>
<feature type="transmembrane region" description="Helical" evidence="1">
    <location>
        <begin position="112"/>
        <end position="133"/>
    </location>
</feature>
<feature type="transmembrane region" description="Helical" evidence="1">
    <location>
        <begin position="231"/>
        <end position="249"/>
    </location>
</feature>
<dbReference type="AlphaFoldDB" id="A0A166J9W2"/>
<dbReference type="Pfam" id="PF20151">
    <property type="entry name" value="DUF6533"/>
    <property type="match status" value="1"/>
</dbReference>
<protein>
    <recommendedName>
        <fullName evidence="2">DUF6533 domain-containing protein</fullName>
    </recommendedName>
</protein>
<evidence type="ECO:0000259" key="2">
    <source>
        <dbReference type="Pfam" id="PF20151"/>
    </source>
</evidence>
<keyword evidence="1" id="KW-0812">Transmembrane</keyword>
<proteinExistence type="predicted"/>
<gene>
    <name evidence="3" type="ORF">FIBSPDRAFT_891737</name>
</gene>
<dbReference type="EMBL" id="KV417553">
    <property type="protein sequence ID" value="KZP20642.1"/>
    <property type="molecule type" value="Genomic_DNA"/>
</dbReference>
<feature type="transmembrane region" description="Helical" evidence="1">
    <location>
        <begin position="70"/>
        <end position="100"/>
    </location>
</feature>